<dbReference type="InterPro" id="IPR022357">
    <property type="entry name" value="MIP_CS"/>
</dbReference>
<keyword evidence="6 8" id="KW-0472">Membrane</keyword>
<feature type="transmembrane region" description="Helical" evidence="8">
    <location>
        <begin position="214"/>
        <end position="236"/>
    </location>
</feature>
<feature type="transmembrane region" description="Helical" evidence="8">
    <location>
        <begin position="38"/>
        <end position="62"/>
    </location>
</feature>
<feature type="transmembrane region" description="Helical" evidence="8">
    <location>
        <begin position="6"/>
        <end position="26"/>
    </location>
</feature>
<dbReference type="EMBL" id="AOGZ02000014">
    <property type="protein sequence ID" value="EOQ97483.1"/>
    <property type="molecule type" value="Genomic_DNA"/>
</dbReference>
<dbReference type="GO" id="GO:0005886">
    <property type="term" value="C:plasma membrane"/>
    <property type="evidence" value="ECO:0007669"/>
    <property type="project" value="TreeGrafter"/>
</dbReference>
<evidence type="ECO:0000256" key="3">
    <source>
        <dbReference type="ARBA" id="ARBA00022448"/>
    </source>
</evidence>
<keyword evidence="4 7" id="KW-0812">Transmembrane</keyword>
<dbReference type="PANTHER" id="PTHR43829:SF9">
    <property type="entry name" value="AQUAPORIN-9"/>
    <property type="match status" value="1"/>
</dbReference>
<feature type="transmembrane region" description="Helical" evidence="8">
    <location>
        <begin position="82"/>
        <end position="102"/>
    </location>
</feature>
<reference evidence="9" key="1">
    <citation type="submission" date="2013-04" db="EMBL/GenBank/DDBJ databases">
        <authorList>
            <person name="Harkins D.M."/>
            <person name="Durkin A.S."/>
            <person name="Brinkac L.M."/>
            <person name="Haft D.H."/>
            <person name="Selengut J.D."/>
            <person name="Sanka R."/>
            <person name="DePew J."/>
            <person name="Purushe J."/>
            <person name="Galloway R.L."/>
            <person name="Vinetz J.M."/>
            <person name="Sutton G.G."/>
            <person name="Nierman W.C."/>
            <person name="Fouts D.E."/>
        </authorList>
    </citation>
    <scope>NUCLEOTIDE SEQUENCE [LARGE SCALE GENOMIC DNA]</scope>
    <source>
        <strain evidence="9">CDC</strain>
    </source>
</reference>
<name>R9A5I7_9LEPT</name>
<accession>R9A5I7</accession>
<evidence type="ECO:0000256" key="8">
    <source>
        <dbReference type="SAM" id="Phobius"/>
    </source>
</evidence>
<feature type="transmembrane region" description="Helical" evidence="8">
    <location>
        <begin position="134"/>
        <end position="152"/>
    </location>
</feature>
<evidence type="ECO:0000313" key="10">
    <source>
        <dbReference type="Proteomes" id="UP000013984"/>
    </source>
</evidence>
<evidence type="ECO:0000256" key="6">
    <source>
        <dbReference type="ARBA" id="ARBA00023136"/>
    </source>
</evidence>
<dbReference type="OrthoDB" id="9807293at2"/>
<dbReference type="InterPro" id="IPR000425">
    <property type="entry name" value="MIP"/>
</dbReference>
<keyword evidence="5 8" id="KW-1133">Transmembrane helix</keyword>
<dbReference type="AlphaFoldDB" id="R9A5I7"/>
<protein>
    <submittedName>
        <fullName evidence="9">MIP family channel protein</fullName>
    </submittedName>
</protein>
<dbReference type="Pfam" id="PF00230">
    <property type="entry name" value="MIP"/>
    <property type="match status" value="1"/>
</dbReference>
<dbReference type="GO" id="GO:0015254">
    <property type="term" value="F:glycerol channel activity"/>
    <property type="evidence" value="ECO:0007669"/>
    <property type="project" value="TreeGrafter"/>
</dbReference>
<dbReference type="PRINTS" id="PR00783">
    <property type="entry name" value="MINTRINSICP"/>
</dbReference>
<organism evidence="9 10">
    <name type="scientific">Leptospira wolbachii serovar Codice str. CDC</name>
    <dbReference type="NCBI Taxonomy" id="1218599"/>
    <lineage>
        <taxon>Bacteria</taxon>
        <taxon>Pseudomonadati</taxon>
        <taxon>Spirochaetota</taxon>
        <taxon>Spirochaetia</taxon>
        <taxon>Leptospirales</taxon>
        <taxon>Leptospiraceae</taxon>
        <taxon>Leptospira</taxon>
    </lineage>
</organism>
<gene>
    <name evidence="9" type="ORF">LEP1GSC195_3164</name>
</gene>
<dbReference type="RefSeq" id="WP_015682774.1">
    <property type="nucleotide sequence ID" value="NZ_AOGZ02000014.1"/>
</dbReference>
<comment type="subcellular location">
    <subcellularLocation>
        <location evidence="1">Membrane</location>
        <topology evidence="1">Multi-pass membrane protein</topology>
    </subcellularLocation>
</comment>
<evidence type="ECO:0000256" key="1">
    <source>
        <dbReference type="ARBA" id="ARBA00004141"/>
    </source>
</evidence>
<proteinExistence type="inferred from homology"/>
<dbReference type="Gene3D" id="1.20.1080.10">
    <property type="entry name" value="Glycerol uptake facilitator protein"/>
    <property type="match status" value="1"/>
</dbReference>
<dbReference type="PROSITE" id="PS00221">
    <property type="entry name" value="MIP"/>
    <property type="match status" value="1"/>
</dbReference>
<dbReference type="InterPro" id="IPR023271">
    <property type="entry name" value="Aquaporin-like"/>
</dbReference>
<dbReference type="PANTHER" id="PTHR43829">
    <property type="entry name" value="AQUAPORIN OR AQUAGLYCEROPORIN RELATED"/>
    <property type="match status" value="1"/>
</dbReference>
<dbReference type="STRING" id="1218599.LEP1GSC195_3164"/>
<evidence type="ECO:0000256" key="7">
    <source>
        <dbReference type="RuleBase" id="RU000477"/>
    </source>
</evidence>
<evidence type="ECO:0000313" key="9">
    <source>
        <dbReference type="EMBL" id="EOQ97483.1"/>
    </source>
</evidence>
<dbReference type="Proteomes" id="UP000013984">
    <property type="component" value="Unassembled WGS sequence"/>
</dbReference>
<feature type="transmembrane region" description="Helical" evidence="8">
    <location>
        <begin position="164"/>
        <end position="187"/>
    </location>
</feature>
<keyword evidence="10" id="KW-1185">Reference proteome</keyword>
<comment type="similarity">
    <text evidence="2 7">Belongs to the MIP/aquaporin (TC 1.A.8) family.</text>
</comment>
<comment type="caution">
    <text evidence="9">The sequence shown here is derived from an EMBL/GenBank/DDBJ whole genome shotgun (WGS) entry which is preliminary data.</text>
</comment>
<evidence type="ECO:0000256" key="2">
    <source>
        <dbReference type="ARBA" id="ARBA00006175"/>
    </source>
</evidence>
<keyword evidence="3 7" id="KW-0813">Transport</keyword>
<dbReference type="InterPro" id="IPR050363">
    <property type="entry name" value="MIP/Aquaporin"/>
</dbReference>
<evidence type="ECO:0000256" key="4">
    <source>
        <dbReference type="ARBA" id="ARBA00022692"/>
    </source>
</evidence>
<evidence type="ECO:0000256" key="5">
    <source>
        <dbReference type="ARBA" id="ARBA00022989"/>
    </source>
</evidence>
<dbReference type="SUPFAM" id="SSF81338">
    <property type="entry name" value="Aquaporin-like"/>
    <property type="match status" value="1"/>
</dbReference>
<sequence>MELVGEFFGTAVLILLGDGVVAGVLLEKSKAKDGGWIAITTAWALAVCFGVLVAKALGSPGAHLNPAVTLSVCIQSGDYFNFIPYSLAQIGGGALGAFLVYLHYLPHWKETKDPGKILAVFSTEPAIKHTVSNVISEGFGTFLLVLGIHAIFSPLNGGATGIAGAGFVGLLVWAIGLSMGGTTGYAINPARDLGPRIIHSLVPIPNKGNSGWKYAWLPVFIPLAGAGIAAVVIKYLV</sequence>